<dbReference type="EMBL" id="JACYCD010000053">
    <property type="protein sequence ID" value="KAF8705306.1"/>
    <property type="molecule type" value="Genomic_DNA"/>
</dbReference>
<reference evidence="8" key="1">
    <citation type="submission" date="2020-09" db="EMBL/GenBank/DDBJ databases">
        <title>Comparative genome analyses of four rice-infecting Rhizoctonia solani isolates reveal extensive enrichment of homogalacturonan modification genes.</title>
        <authorList>
            <person name="Lee D.-Y."/>
            <person name="Jeon J."/>
            <person name="Kim K.-T."/>
            <person name="Cheong K."/>
            <person name="Song H."/>
            <person name="Choi G."/>
            <person name="Ko J."/>
            <person name="Opiyo S.O."/>
            <person name="Zuo S."/>
            <person name="Madhav S."/>
            <person name="Lee Y.-H."/>
            <person name="Wang G.-L."/>
        </authorList>
    </citation>
    <scope>NUCLEOTIDE SEQUENCE</scope>
    <source>
        <strain evidence="8">AG1-IA WGL</strain>
    </source>
</reference>
<evidence type="ECO:0000256" key="2">
    <source>
        <dbReference type="ARBA" id="ARBA00022801"/>
    </source>
</evidence>
<dbReference type="Gene3D" id="2.115.10.20">
    <property type="entry name" value="Glycosyl hydrolase domain, family 43"/>
    <property type="match status" value="1"/>
</dbReference>
<evidence type="ECO:0000256" key="1">
    <source>
        <dbReference type="ARBA" id="ARBA00009865"/>
    </source>
</evidence>
<evidence type="ECO:0000256" key="4">
    <source>
        <dbReference type="PIRSR" id="PIRSR606710-1"/>
    </source>
</evidence>
<feature type="site" description="Important for catalytic activity, responsible for pKa modulation of the active site Glu and correct orientation of both the proton donor and substrate" evidence="5">
    <location>
        <position position="134"/>
    </location>
</feature>
<dbReference type="Gene3D" id="2.60.120.200">
    <property type="match status" value="1"/>
</dbReference>
<proteinExistence type="inferred from homology"/>
<dbReference type="SUPFAM" id="SSF75005">
    <property type="entry name" value="Arabinanase/levansucrase/invertase"/>
    <property type="match status" value="1"/>
</dbReference>
<comment type="similarity">
    <text evidence="1 6">Belongs to the glycosyl hydrolase 43 family.</text>
</comment>
<dbReference type="Pfam" id="PF17851">
    <property type="entry name" value="GH43_C2"/>
    <property type="match status" value="1"/>
</dbReference>
<dbReference type="AlphaFoldDB" id="A0A8H7HQP8"/>
<gene>
    <name evidence="8" type="ORF">RHS03_05329</name>
</gene>
<sequence>MTMGYQNPIIPGFNPDPTILRTGDDYFVATSTFEFFPGVPIYHSKDLIKWTTIGHAFNRPNQLMMRGTAPSGGIFAPTLRYNKGYYYLITTWFDIINPPDNVTRIPRSMYVKTKNIFDETQWSDPVYVDQWGFDPDLFFDDDGKVYFSSTFGANDFGHPNSGYFSIFTSEIDIKTGDSLTESRFSHQSPLPLDTPRLAEGSHIYKINGTYYLMTAEAGTEVQHRAMSYRSKVGPYGPWEESPYNPIVFNGRNLSQPILSTGHADMVQTPNGDWWAVFLGTRPQNPTNSSGRPQLGRETFLAPVQWTKDGWYTINGGKDITFNMPGLYNLDMPKVWKDSLKGGFADKNYYTVRTPYKAFHTFPKTGGLNIRGNVYSLSDRETAAAFFRKQSDISTVFSTKVKFTPNSTRHEAGITIYLSIHYHNEIGITINPGSNKTAIFATTRSGENATANTTYVDLPNGVNEARLFIKAEPSKYSLGYATGNSEPTYIASVDSKWLQAYLQGWQNFVGSHFGIYASSNGLPILQSANFAYIQTERQ</sequence>
<dbReference type="InterPro" id="IPR023296">
    <property type="entry name" value="Glyco_hydro_beta-prop_sf"/>
</dbReference>
<evidence type="ECO:0000259" key="7">
    <source>
        <dbReference type="Pfam" id="PF17851"/>
    </source>
</evidence>
<feature type="active site" description="Proton acceptor" evidence="4">
    <location>
        <position position="16"/>
    </location>
</feature>
<feature type="active site" description="Proton donor" evidence="4">
    <location>
        <position position="199"/>
    </location>
</feature>
<dbReference type="GO" id="GO:0005975">
    <property type="term" value="P:carbohydrate metabolic process"/>
    <property type="evidence" value="ECO:0007669"/>
    <property type="project" value="InterPro"/>
</dbReference>
<evidence type="ECO:0000256" key="6">
    <source>
        <dbReference type="RuleBase" id="RU361187"/>
    </source>
</evidence>
<dbReference type="PANTHER" id="PTHR42812">
    <property type="entry name" value="BETA-XYLOSIDASE"/>
    <property type="match status" value="1"/>
</dbReference>
<dbReference type="OrthoDB" id="2139957at2759"/>
<evidence type="ECO:0000256" key="5">
    <source>
        <dbReference type="PIRSR" id="PIRSR606710-2"/>
    </source>
</evidence>
<keyword evidence="2 6" id="KW-0378">Hydrolase</keyword>
<dbReference type="Pfam" id="PF04616">
    <property type="entry name" value="Glyco_hydro_43"/>
    <property type="match status" value="1"/>
</dbReference>
<dbReference type="InterPro" id="IPR006710">
    <property type="entry name" value="Glyco_hydro_43"/>
</dbReference>
<dbReference type="InterPro" id="IPR041542">
    <property type="entry name" value="GH43_C2"/>
</dbReference>
<dbReference type="Proteomes" id="UP000602905">
    <property type="component" value="Unassembled WGS sequence"/>
</dbReference>
<comment type="caution">
    <text evidence="8">The sequence shown here is derived from an EMBL/GenBank/DDBJ whole genome shotgun (WGS) entry which is preliminary data.</text>
</comment>
<dbReference type="GO" id="GO:0004553">
    <property type="term" value="F:hydrolase activity, hydrolyzing O-glycosyl compounds"/>
    <property type="evidence" value="ECO:0007669"/>
    <property type="project" value="InterPro"/>
</dbReference>
<dbReference type="InterPro" id="IPR013320">
    <property type="entry name" value="ConA-like_dom_sf"/>
</dbReference>
<keyword evidence="3 6" id="KW-0326">Glycosidase</keyword>
<accession>A0A8H7HQP8</accession>
<organism evidence="8 9">
    <name type="scientific">Rhizoctonia solani</name>
    <dbReference type="NCBI Taxonomy" id="456999"/>
    <lineage>
        <taxon>Eukaryota</taxon>
        <taxon>Fungi</taxon>
        <taxon>Dikarya</taxon>
        <taxon>Basidiomycota</taxon>
        <taxon>Agaricomycotina</taxon>
        <taxon>Agaricomycetes</taxon>
        <taxon>Cantharellales</taxon>
        <taxon>Ceratobasidiaceae</taxon>
        <taxon>Rhizoctonia</taxon>
    </lineage>
</organism>
<dbReference type="InterPro" id="IPR051795">
    <property type="entry name" value="Glycosyl_Hydrlase_43"/>
</dbReference>
<evidence type="ECO:0000313" key="9">
    <source>
        <dbReference type="Proteomes" id="UP000602905"/>
    </source>
</evidence>
<name>A0A8H7HQP8_9AGAM</name>
<feature type="domain" description="Beta-xylosidase C-terminal Concanavalin A-like" evidence="7">
    <location>
        <begin position="344"/>
        <end position="533"/>
    </location>
</feature>
<evidence type="ECO:0000256" key="3">
    <source>
        <dbReference type="ARBA" id="ARBA00023295"/>
    </source>
</evidence>
<evidence type="ECO:0000313" key="8">
    <source>
        <dbReference type="EMBL" id="KAF8705306.1"/>
    </source>
</evidence>
<dbReference type="PANTHER" id="PTHR42812:SF16">
    <property type="entry name" value="HYDROLASE, PUTATIVE (AFU_ORTHOLOGUE AFUA_7G06110)-RELATED"/>
    <property type="match status" value="1"/>
</dbReference>
<feature type="non-terminal residue" evidence="8">
    <location>
        <position position="537"/>
    </location>
</feature>
<dbReference type="CDD" id="cd18617">
    <property type="entry name" value="GH43_XynB-like"/>
    <property type="match status" value="1"/>
</dbReference>
<protein>
    <submittedName>
        <fullName evidence="8">Glycosyl hydrolase 43 family</fullName>
    </submittedName>
</protein>
<dbReference type="SUPFAM" id="SSF49899">
    <property type="entry name" value="Concanavalin A-like lectins/glucanases"/>
    <property type="match status" value="1"/>
</dbReference>